<accession>A0A2G2XW47</accession>
<feature type="domain" description="USP" evidence="3">
    <location>
        <begin position="18"/>
        <end position="427"/>
    </location>
</feature>
<dbReference type="InterPro" id="IPR001394">
    <property type="entry name" value="Peptidase_C19_UCH"/>
</dbReference>
<dbReference type="Proteomes" id="UP000222542">
    <property type="component" value="Unassembled WGS sequence"/>
</dbReference>
<dbReference type="SUPFAM" id="SSF54001">
    <property type="entry name" value="Cysteine proteinases"/>
    <property type="match status" value="1"/>
</dbReference>
<gene>
    <name evidence="4" type="ORF">T459_34404</name>
</gene>
<protein>
    <recommendedName>
        <fullName evidence="3">USP domain-containing protein</fullName>
    </recommendedName>
</protein>
<evidence type="ECO:0000256" key="1">
    <source>
        <dbReference type="SAM" id="MobiDB-lite"/>
    </source>
</evidence>
<proteinExistence type="predicted"/>
<dbReference type="GO" id="GO:0005634">
    <property type="term" value="C:nucleus"/>
    <property type="evidence" value="ECO:0000318"/>
    <property type="project" value="GO_Central"/>
</dbReference>
<reference evidence="4 5" key="1">
    <citation type="journal article" date="2014" name="Nat. Genet.">
        <title>Genome sequence of the hot pepper provides insights into the evolution of pungency in Capsicum species.</title>
        <authorList>
            <person name="Kim S."/>
            <person name="Park M."/>
            <person name="Yeom S.I."/>
            <person name="Kim Y.M."/>
            <person name="Lee J.M."/>
            <person name="Lee H.A."/>
            <person name="Seo E."/>
            <person name="Choi J."/>
            <person name="Cheong K."/>
            <person name="Kim K.T."/>
            <person name="Jung K."/>
            <person name="Lee G.W."/>
            <person name="Oh S.K."/>
            <person name="Bae C."/>
            <person name="Kim S.B."/>
            <person name="Lee H.Y."/>
            <person name="Kim S.Y."/>
            <person name="Kim M.S."/>
            <person name="Kang B.C."/>
            <person name="Jo Y.D."/>
            <person name="Yang H.B."/>
            <person name="Jeong H.J."/>
            <person name="Kang W.H."/>
            <person name="Kwon J.K."/>
            <person name="Shin C."/>
            <person name="Lim J.Y."/>
            <person name="Park J.H."/>
            <person name="Huh J.H."/>
            <person name="Kim J.S."/>
            <person name="Kim B.D."/>
            <person name="Cohen O."/>
            <person name="Paran I."/>
            <person name="Suh M.C."/>
            <person name="Lee S.B."/>
            <person name="Kim Y.K."/>
            <person name="Shin Y."/>
            <person name="Noh S.J."/>
            <person name="Park J."/>
            <person name="Seo Y.S."/>
            <person name="Kwon S.Y."/>
            <person name="Kim H.A."/>
            <person name="Park J.M."/>
            <person name="Kim H.J."/>
            <person name="Choi S.B."/>
            <person name="Bosland P.W."/>
            <person name="Reeves G."/>
            <person name="Jo S.H."/>
            <person name="Lee B.W."/>
            <person name="Cho H.T."/>
            <person name="Choi H.S."/>
            <person name="Lee M.S."/>
            <person name="Yu Y."/>
            <person name="Do Choi Y."/>
            <person name="Park B.S."/>
            <person name="van Deynze A."/>
            <person name="Ashrafi H."/>
            <person name="Hill T."/>
            <person name="Kim W.T."/>
            <person name="Pai H.S."/>
            <person name="Ahn H.K."/>
            <person name="Yeam I."/>
            <person name="Giovannoni J.J."/>
            <person name="Rose J.K."/>
            <person name="Sorensen I."/>
            <person name="Lee S.J."/>
            <person name="Kim R.W."/>
            <person name="Choi I.Y."/>
            <person name="Choi B.S."/>
            <person name="Lim J.S."/>
            <person name="Lee Y.H."/>
            <person name="Choi D."/>
        </authorList>
    </citation>
    <scope>NUCLEOTIDE SEQUENCE [LARGE SCALE GENOMIC DNA]</scope>
    <source>
        <strain evidence="5">cv. CM334</strain>
    </source>
</reference>
<dbReference type="Pfam" id="PF00443">
    <property type="entry name" value="UCH"/>
    <property type="match status" value="2"/>
</dbReference>
<dbReference type="AlphaFoldDB" id="A0A2G2XW47"/>
<dbReference type="GO" id="GO:0004843">
    <property type="term" value="F:cysteine-type deubiquitinase activity"/>
    <property type="evidence" value="ECO:0000318"/>
    <property type="project" value="GO_Central"/>
</dbReference>
<keyword evidence="2" id="KW-1133">Transmembrane helix</keyword>
<dbReference type="PANTHER" id="PTHR24006:SF747">
    <property type="entry name" value="UBIQUITIN CARBOXYL-TERMINAL HYDROLASE 20"/>
    <property type="match status" value="1"/>
</dbReference>
<evidence type="ECO:0000313" key="4">
    <source>
        <dbReference type="EMBL" id="PHT61746.1"/>
    </source>
</evidence>
<reference evidence="4 5" key="2">
    <citation type="journal article" date="2017" name="Genome Biol.">
        <title>New reference genome sequences of hot pepper reveal the massive evolution of plant disease-resistance genes by retroduplication.</title>
        <authorList>
            <person name="Kim S."/>
            <person name="Park J."/>
            <person name="Yeom S.I."/>
            <person name="Kim Y.M."/>
            <person name="Seo E."/>
            <person name="Kim K.T."/>
            <person name="Kim M.S."/>
            <person name="Lee J.M."/>
            <person name="Cheong K."/>
            <person name="Shin H.S."/>
            <person name="Kim S.B."/>
            <person name="Han K."/>
            <person name="Lee J."/>
            <person name="Park M."/>
            <person name="Lee H.A."/>
            <person name="Lee H.Y."/>
            <person name="Lee Y."/>
            <person name="Oh S."/>
            <person name="Lee J.H."/>
            <person name="Choi E."/>
            <person name="Choi E."/>
            <person name="Lee S.E."/>
            <person name="Jeon J."/>
            <person name="Kim H."/>
            <person name="Choi G."/>
            <person name="Song H."/>
            <person name="Lee J."/>
            <person name="Lee S.C."/>
            <person name="Kwon J.K."/>
            <person name="Lee H.Y."/>
            <person name="Koo N."/>
            <person name="Hong Y."/>
            <person name="Kim R.W."/>
            <person name="Kang W.H."/>
            <person name="Huh J.H."/>
            <person name="Kang B.C."/>
            <person name="Yang T.J."/>
            <person name="Lee Y.H."/>
            <person name="Bennetzen J.L."/>
            <person name="Choi D."/>
        </authorList>
    </citation>
    <scope>NUCLEOTIDE SEQUENCE [LARGE SCALE GENOMIC DNA]</scope>
    <source>
        <strain evidence="5">cv. CM334</strain>
    </source>
</reference>
<dbReference type="InterPro" id="IPR050164">
    <property type="entry name" value="Peptidase_C19"/>
</dbReference>
<evidence type="ECO:0000259" key="3">
    <source>
        <dbReference type="PROSITE" id="PS50235"/>
    </source>
</evidence>
<name>A0A2G2XW47_CAPAN</name>
<organism evidence="4 5">
    <name type="scientific">Capsicum annuum</name>
    <name type="common">Capsicum pepper</name>
    <dbReference type="NCBI Taxonomy" id="4072"/>
    <lineage>
        <taxon>Eukaryota</taxon>
        <taxon>Viridiplantae</taxon>
        <taxon>Streptophyta</taxon>
        <taxon>Embryophyta</taxon>
        <taxon>Tracheophyta</taxon>
        <taxon>Spermatophyta</taxon>
        <taxon>Magnoliopsida</taxon>
        <taxon>eudicotyledons</taxon>
        <taxon>Gunneridae</taxon>
        <taxon>Pentapetalae</taxon>
        <taxon>asterids</taxon>
        <taxon>lamiids</taxon>
        <taxon>Solanales</taxon>
        <taxon>Solanaceae</taxon>
        <taxon>Solanoideae</taxon>
        <taxon>Capsiceae</taxon>
        <taxon>Capsicum</taxon>
    </lineage>
</organism>
<dbReference type="GO" id="GO:0016579">
    <property type="term" value="P:protein deubiquitination"/>
    <property type="evidence" value="ECO:0007669"/>
    <property type="project" value="InterPro"/>
</dbReference>
<feature type="compositionally biased region" description="Polar residues" evidence="1">
    <location>
        <begin position="499"/>
        <end position="516"/>
    </location>
</feature>
<dbReference type="PANTHER" id="PTHR24006">
    <property type="entry name" value="UBIQUITIN CARBOXYL-TERMINAL HYDROLASE"/>
    <property type="match status" value="1"/>
</dbReference>
<feature type="compositionally biased region" description="Low complexity" evidence="1">
    <location>
        <begin position="117"/>
        <end position="127"/>
    </location>
</feature>
<dbReference type="GO" id="GO:0005829">
    <property type="term" value="C:cytosol"/>
    <property type="evidence" value="ECO:0000318"/>
    <property type="project" value="GO_Central"/>
</dbReference>
<dbReference type="InterPro" id="IPR038765">
    <property type="entry name" value="Papain-like_cys_pep_sf"/>
</dbReference>
<evidence type="ECO:0000313" key="5">
    <source>
        <dbReference type="Proteomes" id="UP000222542"/>
    </source>
</evidence>
<feature type="region of interest" description="Disordered" evidence="1">
    <location>
        <begin position="491"/>
        <end position="517"/>
    </location>
</feature>
<dbReference type="Gramene" id="PHT61746">
    <property type="protein sequence ID" value="PHT61746"/>
    <property type="gene ID" value="T459_34404"/>
</dbReference>
<dbReference type="InterPro" id="IPR028889">
    <property type="entry name" value="USP"/>
</dbReference>
<dbReference type="PROSITE" id="PS50235">
    <property type="entry name" value="USP_3"/>
    <property type="match status" value="1"/>
</dbReference>
<feature type="transmembrane region" description="Helical" evidence="2">
    <location>
        <begin position="30"/>
        <end position="55"/>
    </location>
</feature>
<keyword evidence="5" id="KW-1185">Reference proteome</keyword>
<dbReference type="EMBL" id="AYRZ02000121">
    <property type="protein sequence ID" value="PHT61746.1"/>
    <property type="molecule type" value="Genomic_DNA"/>
</dbReference>
<dbReference type="Gene3D" id="3.90.70.10">
    <property type="entry name" value="Cysteine proteinases"/>
    <property type="match status" value="2"/>
</dbReference>
<evidence type="ECO:0000256" key="2">
    <source>
        <dbReference type="SAM" id="Phobius"/>
    </source>
</evidence>
<comment type="caution">
    <text evidence="4">The sequence shown here is derived from an EMBL/GenBank/DDBJ whole genome shotgun (WGS) entry which is preliminary data.</text>
</comment>
<dbReference type="GO" id="GO:0031647">
    <property type="term" value="P:regulation of protein stability"/>
    <property type="evidence" value="ECO:0000318"/>
    <property type="project" value="GO_Central"/>
</dbReference>
<keyword evidence="2" id="KW-0812">Transmembrane</keyword>
<keyword evidence="2" id="KW-0472">Membrane</keyword>
<sequence length="568" mass="64311">MNELNHGACDVEFGTWCQGWENNGSYCFDFIYFIIIFILIILHRLTTLSCPVTAISVRISVRWSNYILYMPLISWPQQLIIPQKPVKLVDSFNNLISLENDVFWEKGDFKSAESSDSDPCIDSSSSSDDSDIVESEWFANDGLIDAKPKYDFEVKLITQPKFDFEVKPITSVGPKFDLEAKPIELVGPKYDFEAKSIKSLEPKCDFTRQNEENKPVWTSNIMLKTYKGARLLNLGNTCFVNAVLQCFMHTVPLFDILLHTHIFRLVSISISKKMLTNSCNAFSIGLKADAVTLSNKFLAASLSASFTVGTAASHRRESGDQRCRQLAFSRFQNDGSVVWKVDKHVSFPLELDLLPYTDNNQTNNEKMKYDLYAVIAHAESTSSSGHYYCFICAEPNEWYKFDDTMISRVQKDVVLAEEAYIMFYAKRDTLWFSDFIALEAINSSYFIELKKIVDNELKKTVQTSYTPGPPSAIYSLLENDASQDIGRTERMAPLLPKSPSRSQSTLDQVASENQWQMDPEQETEIILACSMIKRRVPAPRGEELMTALCRLGSRGSSLSRKDDGSSVA</sequence>
<dbReference type="STRING" id="4072.A0A2G2XW47"/>
<feature type="region of interest" description="Disordered" evidence="1">
    <location>
        <begin position="110"/>
        <end position="130"/>
    </location>
</feature>